<accession>A0A1Z5R4S8</accession>
<reference evidence="2 3" key="1">
    <citation type="journal article" date="2009" name="Nature">
        <title>The Sorghum bicolor genome and the diversification of grasses.</title>
        <authorList>
            <person name="Paterson A.H."/>
            <person name="Bowers J.E."/>
            <person name="Bruggmann R."/>
            <person name="Dubchak I."/>
            <person name="Grimwood J."/>
            <person name="Gundlach H."/>
            <person name="Haberer G."/>
            <person name="Hellsten U."/>
            <person name="Mitros T."/>
            <person name="Poliakov A."/>
            <person name="Schmutz J."/>
            <person name="Spannagl M."/>
            <person name="Tang H."/>
            <person name="Wang X."/>
            <person name="Wicker T."/>
            <person name="Bharti A.K."/>
            <person name="Chapman J."/>
            <person name="Feltus F.A."/>
            <person name="Gowik U."/>
            <person name="Grigoriev I.V."/>
            <person name="Lyons E."/>
            <person name="Maher C.A."/>
            <person name="Martis M."/>
            <person name="Narechania A."/>
            <person name="Otillar R.P."/>
            <person name="Penning B.W."/>
            <person name="Salamov A.A."/>
            <person name="Wang Y."/>
            <person name="Zhang L."/>
            <person name="Carpita N.C."/>
            <person name="Freeling M."/>
            <person name="Gingle A.R."/>
            <person name="Hash C.T."/>
            <person name="Keller B."/>
            <person name="Klein P."/>
            <person name="Kresovich S."/>
            <person name="McCann M.C."/>
            <person name="Ming R."/>
            <person name="Peterson D.G."/>
            <person name="Mehboob-ur-Rahman"/>
            <person name="Ware D."/>
            <person name="Westhoff P."/>
            <person name="Mayer K.F."/>
            <person name="Messing J."/>
            <person name="Rokhsar D.S."/>
        </authorList>
    </citation>
    <scope>NUCLEOTIDE SEQUENCE [LARGE SCALE GENOMIC DNA]</scope>
    <source>
        <strain evidence="3">cv. BTx623</strain>
    </source>
</reference>
<reference evidence="3" key="2">
    <citation type="journal article" date="2018" name="Plant J.">
        <title>The Sorghum bicolor reference genome: improved assembly, gene annotations, a transcriptome atlas, and signatures of genome organization.</title>
        <authorList>
            <person name="McCormick R.F."/>
            <person name="Truong S.K."/>
            <person name="Sreedasyam A."/>
            <person name="Jenkins J."/>
            <person name="Shu S."/>
            <person name="Sims D."/>
            <person name="Kennedy M."/>
            <person name="Amirebrahimi M."/>
            <person name="Weers B.D."/>
            <person name="McKinley B."/>
            <person name="Mattison A."/>
            <person name="Morishige D.T."/>
            <person name="Grimwood J."/>
            <person name="Schmutz J."/>
            <person name="Mullet J.E."/>
        </authorList>
    </citation>
    <scope>NUCLEOTIDE SEQUENCE [LARGE SCALE GENOMIC DNA]</scope>
    <source>
        <strain evidence="3">cv. BTx623</strain>
    </source>
</reference>
<dbReference type="Proteomes" id="UP000000768">
    <property type="component" value="Chromosome 8"/>
</dbReference>
<protein>
    <submittedName>
        <fullName evidence="2">Uncharacterized protein</fullName>
    </submittedName>
</protein>
<name>A0A1Z5R4S8_SORBI</name>
<evidence type="ECO:0000313" key="3">
    <source>
        <dbReference type="Proteomes" id="UP000000768"/>
    </source>
</evidence>
<dbReference type="EMBL" id="CM000767">
    <property type="protein sequence ID" value="OQU78782.1"/>
    <property type="molecule type" value="Genomic_DNA"/>
</dbReference>
<feature type="compositionally biased region" description="Basic and acidic residues" evidence="1">
    <location>
        <begin position="44"/>
        <end position="60"/>
    </location>
</feature>
<dbReference type="Gramene" id="OQU78782">
    <property type="protein sequence ID" value="OQU78782"/>
    <property type="gene ID" value="SORBI_3008G047150"/>
</dbReference>
<feature type="compositionally biased region" description="Basic and acidic residues" evidence="1">
    <location>
        <begin position="146"/>
        <end position="160"/>
    </location>
</feature>
<keyword evidence="3" id="KW-1185">Reference proteome</keyword>
<feature type="region of interest" description="Disordered" evidence="1">
    <location>
        <begin position="1"/>
        <end position="62"/>
    </location>
</feature>
<evidence type="ECO:0000256" key="1">
    <source>
        <dbReference type="SAM" id="MobiDB-lite"/>
    </source>
</evidence>
<sequence>MHNKEHRLFTTTAGGEDAANGTHSTARGWVDRASPAAVGAWGRATDDSSRDSLQRPEGHRLLRFSPPPYRGFAPLLVSLRLRTHTLDSSLPELSTPISTPISAALLLVAAAEHARRQPSPPETFSEHARRRAHRNPTPAPSPSPDARARPCLESRPRPTPDAEPNLRCQVLESHPHHMLSSVPPLPPPTQPLQGLSSHDDYSDDGAIRGTCLHCLHCLRSVRSP</sequence>
<feature type="region of interest" description="Disordered" evidence="1">
    <location>
        <begin position="112"/>
        <end position="201"/>
    </location>
</feature>
<dbReference type="AlphaFoldDB" id="A0A1Z5R4S8"/>
<gene>
    <name evidence="2" type="ORF">SORBI_3008G047150</name>
</gene>
<proteinExistence type="predicted"/>
<dbReference type="InParanoid" id="A0A1Z5R4S8"/>
<evidence type="ECO:0000313" key="2">
    <source>
        <dbReference type="EMBL" id="OQU78782.1"/>
    </source>
</evidence>
<organism evidence="2 3">
    <name type="scientific">Sorghum bicolor</name>
    <name type="common">Sorghum</name>
    <name type="synonym">Sorghum vulgare</name>
    <dbReference type="NCBI Taxonomy" id="4558"/>
    <lineage>
        <taxon>Eukaryota</taxon>
        <taxon>Viridiplantae</taxon>
        <taxon>Streptophyta</taxon>
        <taxon>Embryophyta</taxon>
        <taxon>Tracheophyta</taxon>
        <taxon>Spermatophyta</taxon>
        <taxon>Magnoliopsida</taxon>
        <taxon>Liliopsida</taxon>
        <taxon>Poales</taxon>
        <taxon>Poaceae</taxon>
        <taxon>PACMAD clade</taxon>
        <taxon>Panicoideae</taxon>
        <taxon>Andropogonodae</taxon>
        <taxon>Andropogoneae</taxon>
        <taxon>Sorghinae</taxon>
        <taxon>Sorghum</taxon>
    </lineage>
</organism>